<name>A0A2S6BXN2_9PEZI</name>
<reference evidence="2" key="1">
    <citation type="journal article" date="2017" name="bioRxiv">
        <title>Conservation of a gene cluster reveals novel cercosporin biosynthetic mechanisms and extends production to the genus Colletotrichum.</title>
        <authorList>
            <person name="de Jonge R."/>
            <person name="Ebert M.K."/>
            <person name="Huitt-Roehl C.R."/>
            <person name="Pal P."/>
            <person name="Suttle J.C."/>
            <person name="Spanner R.E."/>
            <person name="Neubauer J.D."/>
            <person name="Jurick W.M.II."/>
            <person name="Stott K.A."/>
            <person name="Secor G.A."/>
            <person name="Thomma B.P.H.J."/>
            <person name="Van de Peer Y."/>
            <person name="Townsend C.A."/>
            <person name="Bolton M.D."/>
        </authorList>
    </citation>
    <scope>NUCLEOTIDE SEQUENCE [LARGE SCALE GENOMIC DNA]</scope>
    <source>
        <strain evidence="2">CBS538.71</strain>
    </source>
</reference>
<gene>
    <name evidence="1" type="ORF">CBER1_10516</name>
</gene>
<organism evidence="1 2">
    <name type="scientific">Cercospora berteroae</name>
    <dbReference type="NCBI Taxonomy" id="357750"/>
    <lineage>
        <taxon>Eukaryota</taxon>
        <taxon>Fungi</taxon>
        <taxon>Dikarya</taxon>
        <taxon>Ascomycota</taxon>
        <taxon>Pezizomycotina</taxon>
        <taxon>Dothideomycetes</taxon>
        <taxon>Dothideomycetidae</taxon>
        <taxon>Mycosphaerellales</taxon>
        <taxon>Mycosphaerellaceae</taxon>
        <taxon>Cercospora</taxon>
    </lineage>
</organism>
<dbReference type="AlphaFoldDB" id="A0A2S6BXN2"/>
<keyword evidence="2" id="KW-1185">Reference proteome</keyword>
<dbReference type="Proteomes" id="UP000237631">
    <property type="component" value="Unassembled WGS sequence"/>
</dbReference>
<evidence type="ECO:0008006" key="3">
    <source>
        <dbReference type="Google" id="ProtNLM"/>
    </source>
</evidence>
<evidence type="ECO:0000313" key="1">
    <source>
        <dbReference type="EMBL" id="PPJ52243.1"/>
    </source>
</evidence>
<protein>
    <recommendedName>
        <fullName evidence="3">Fork-head domain-containing protein</fullName>
    </recommendedName>
</protein>
<sequence>MASDIFDLQSFQHEIEELIGPHKGSITTAPPFTAAQLIVIAIALLNHDNEAQSEFAIMQWVLRTFQYYDNMAQKVFCRLNGLRHVPNSRLSRSKGQTFCKKLSAALSTYKVPIVAHTHFERLGGPNMASAAQATWSLDLRSSPTFLGLRPGMNRSEAFRLLDLPAELRGMILEQALILPKSGVCTWRQAEKVRPCPLTRDKHAEISGIDRLLEMGPFNERSSLIGPELGEHLSVFRVNQQGSAWALRRGNPD</sequence>
<evidence type="ECO:0000313" key="2">
    <source>
        <dbReference type="Proteomes" id="UP000237631"/>
    </source>
</evidence>
<dbReference type="EMBL" id="PNEN01001711">
    <property type="protein sequence ID" value="PPJ52243.1"/>
    <property type="molecule type" value="Genomic_DNA"/>
</dbReference>
<comment type="caution">
    <text evidence="1">The sequence shown here is derived from an EMBL/GenBank/DDBJ whole genome shotgun (WGS) entry which is preliminary data.</text>
</comment>
<dbReference type="OrthoDB" id="10397950at2759"/>
<proteinExistence type="predicted"/>
<accession>A0A2S6BXN2</accession>